<keyword evidence="2" id="KW-1185">Reference proteome</keyword>
<evidence type="ECO:0000313" key="2">
    <source>
        <dbReference type="Proteomes" id="UP001153269"/>
    </source>
</evidence>
<accession>A0A9N7YWF6</accession>
<sequence>MPPRPTGGAPLSLRITGLANEVRNCVKPNGVLPATYTCHHIVDYDVGSRVRDRDRNGGSCIVLASDSCGGPRSRWQLMMYPDGGSGQWTVDYSGIRLWWLLTIDYDYNKTA</sequence>
<dbReference type="EMBL" id="CADEAL010003930">
    <property type="protein sequence ID" value="CAB1446944.1"/>
    <property type="molecule type" value="Genomic_DNA"/>
</dbReference>
<dbReference type="Proteomes" id="UP001153269">
    <property type="component" value="Unassembled WGS sequence"/>
</dbReference>
<comment type="caution">
    <text evidence="1">The sequence shown here is derived from an EMBL/GenBank/DDBJ whole genome shotgun (WGS) entry which is preliminary data.</text>
</comment>
<reference evidence="1" key="1">
    <citation type="submission" date="2020-03" db="EMBL/GenBank/DDBJ databases">
        <authorList>
            <person name="Weist P."/>
        </authorList>
    </citation>
    <scope>NUCLEOTIDE SEQUENCE</scope>
</reference>
<gene>
    <name evidence="1" type="ORF">PLEPLA_LOCUS34655</name>
</gene>
<organism evidence="1 2">
    <name type="scientific">Pleuronectes platessa</name>
    <name type="common">European plaice</name>
    <dbReference type="NCBI Taxonomy" id="8262"/>
    <lineage>
        <taxon>Eukaryota</taxon>
        <taxon>Metazoa</taxon>
        <taxon>Chordata</taxon>
        <taxon>Craniata</taxon>
        <taxon>Vertebrata</taxon>
        <taxon>Euteleostomi</taxon>
        <taxon>Actinopterygii</taxon>
        <taxon>Neopterygii</taxon>
        <taxon>Teleostei</taxon>
        <taxon>Neoteleostei</taxon>
        <taxon>Acanthomorphata</taxon>
        <taxon>Carangaria</taxon>
        <taxon>Pleuronectiformes</taxon>
        <taxon>Pleuronectoidei</taxon>
        <taxon>Pleuronectidae</taxon>
        <taxon>Pleuronectes</taxon>
    </lineage>
</organism>
<proteinExistence type="predicted"/>
<protein>
    <submittedName>
        <fullName evidence="1">Uncharacterized protein</fullName>
    </submittedName>
</protein>
<dbReference type="AlphaFoldDB" id="A0A9N7YWF6"/>
<evidence type="ECO:0000313" key="1">
    <source>
        <dbReference type="EMBL" id="CAB1446944.1"/>
    </source>
</evidence>
<name>A0A9N7YWF6_PLEPL</name>